<reference evidence="1 2" key="1">
    <citation type="journal article" date="2018" name="Sci. Rep.">
        <title>Characterization of LE3 and LE4, the only lytic phages known to infect the spirochete Leptospira.</title>
        <authorList>
            <person name="Schiettekatte O."/>
            <person name="Vincent A.T."/>
            <person name="Malosse C."/>
            <person name="Lechat P."/>
            <person name="Chamot-Rooke J."/>
            <person name="Veyrier F.J."/>
            <person name="Picardeau M."/>
            <person name="Bourhy P."/>
        </authorList>
    </citation>
    <scope>NUCLEOTIDE SEQUENCE [LARGE SCALE GENOMIC DNA]</scope>
</reference>
<proteinExistence type="predicted"/>
<accession>A0A343LED3</accession>
<name>A0A343LED3_9CAUD</name>
<dbReference type="Proteomes" id="UP000259796">
    <property type="component" value="Segment"/>
</dbReference>
<dbReference type="KEGG" id="vg:55605578"/>
<organism evidence="1 2">
    <name type="scientific">Leptospira phage LE4</name>
    <dbReference type="NCBI Taxonomy" id="2041383"/>
    <lineage>
        <taxon>Viruses</taxon>
        <taxon>Duplodnaviria</taxon>
        <taxon>Heunggongvirae</taxon>
        <taxon>Uroviricota</taxon>
        <taxon>Caudoviricetes</taxon>
        <taxon>Nylescharonvirus</taxon>
        <taxon>Nylescharonvirus LE4</taxon>
    </lineage>
</organism>
<keyword evidence="2" id="KW-1185">Reference proteome</keyword>
<sequence>MKTTIDPFISATDWVETNNATIQATTWDHLKADNQSGQLLMKFPSVGGQLSKTYGVTQDISRYNGKVLFNIKANLNDTNNGTVDRKLKVRFYTDAIVFKEYYVPVSKQFHPVIFKTGFSQIKRIVFISIKPIEFFVSSFISYSDQLPYDCYEEIKTLLESNMPQVRAGTVSCSAGDKEITIQSPAYLERYCVIKIGFELHQIESKVIDKKIKFFGTFSGDAMLGTFTNEPVYLVPTVAIEPTETESIIPGIAIANGFNARPIFDQERYSVEKDSFRSDLVNPTEEVGSMGTAYAVDILIEGLARHQKIFELIYTSIRKSFNEKNMIWINGRKHELSIEQISDLDYGDATDILNKIQCLVTIEVTEDTETENMLTVMNYTETVQIN</sequence>
<dbReference type="GeneID" id="55605578"/>
<evidence type="ECO:0000313" key="1">
    <source>
        <dbReference type="EMBL" id="ATN95043.1"/>
    </source>
</evidence>
<dbReference type="RefSeq" id="YP_009835505.1">
    <property type="nucleotide sequence ID" value="NC_048679.1"/>
</dbReference>
<protein>
    <submittedName>
        <fullName evidence="1">Uncharacterized protein</fullName>
    </submittedName>
</protein>
<dbReference type="EMBL" id="MF974397">
    <property type="protein sequence ID" value="ATN95043.1"/>
    <property type="molecule type" value="Genomic_DNA"/>
</dbReference>
<evidence type="ECO:0000313" key="2">
    <source>
        <dbReference type="Proteomes" id="UP000259796"/>
    </source>
</evidence>